<dbReference type="InterPro" id="IPR021778">
    <property type="entry name" value="Se/S_carrier-like"/>
</dbReference>
<keyword evidence="2" id="KW-1185">Reference proteome</keyword>
<gene>
    <name evidence="1" type="ORF">CGS46_14470</name>
</gene>
<name>A0A2A6Z8L8_9FIRM</name>
<dbReference type="EMBL" id="NMTQ01000037">
    <property type="protein sequence ID" value="PDX57699.1"/>
    <property type="molecule type" value="Genomic_DNA"/>
</dbReference>
<dbReference type="RefSeq" id="WP_097778274.1">
    <property type="nucleotide sequence ID" value="NZ_CABMES010000006.1"/>
</dbReference>
<evidence type="ECO:0000313" key="2">
    <source>
        <dbReference type="Proteomes" id="UP000220752"/>
    </source>
</evidence>
<protein>
    <submittedName>
        <fullName evidence="1">Uncharacterized protein</fullName>
    </submittedName>
</protein>
<accession>A0A2A6Z8L8</accession>
<reference evidence="1 2" key="1">
    <citation type="journal article" date="2017" name="Front. Microbiol.">
        <title>New Insights into the Diversity of the Genus Faecalibacterium.</title>
        <authorList>
            <person name="Benevides L."/>
            <person name="Burman S."/>
            <person name="Martin R."/>
            <person name="Robert V."/>
            <person name="Thomas M."/>
            <person name="Miquel S."/>
            <person name="Chain F."/>
            <person name="Sokol H."/>
            <person name="Bermudez-Humaran L.G."/>
            <person name="Morrison M."/>
            <person name="Langella P."/>
            <person name="Azevedo V.A."/>
            <person name="Chatel J.M."/>
            <person name="Soares S."/>
        </authorList>
    </citation>
    <scope>NUCLEOTIDE SEQUENCE [LARGE SCALE GENOMIC DNA]</scope>
    <source>
        <strain evidence="2">CNCM I-4540</strain>
    </source>
</reference>
<dbReference type="Pfam" id="PF11823">
    <property type="entry name" value="Se_S_carrier"/>
    <property type="match status" value="1"/>
</dbReference>
<evidence type="ECO:0000313" key="1">
    <source>
        <dbReference type="EMBL" id="PDX57699.1"/>
    </source>
</evidence>
<dbReference type="Proteomes" id="UP000220752">
    <property type="component" value="Unassembled WGS sequence"/>
</dbReference>
<sequence>MRAKKPYQVLTFYTTSAVMELEAFCKQNGIPGRLIPVPRELSAGCGIAWRMEPDAYRQHSGLLAECPVEIEQTKEVLL</sequence>
<comment type="caution">
    <text evidence="1">The sequence shown here is derived from an EMBL/GenBank/DDBJ whole genome shotgun (WGS) entry which is preliminary data.</text>
</comment>
<proteinExistence type="predicted"/>
<organism evidence="1 2">
    <name type="scientific">Faecalibacterium langellae</name>
    <dbReference type="NCBI Taxonomy" id="3435293"/>
    <lineage>
        <taxon>Bacteria</taxon>
        <taxon>Bacillati</taxon>
        <taxon>Bacillota</taxon>
        <taxon>Clostridia</taxon>
        <taxon>Eubacteriales</taxon>
        <taxon>Oscillospiraceae</taxon>
        <taxon>Faecalibacterium</taxon>
    </lineage>
</organism>
<dbReference type="AlphaFoldDB" id="A0A2A6Z8L8"/>